<protein>
    <recommendedName>
        <fullName evidence="2">Arrestin-like N-terminal domain-containing protein</fullName>
    </recommendedName>
</protein>
<keyword evidence="1" id="KW-1133">Transmembrane helix</keyword>
<feature type="transmembrane region" description="Helical" evidence="1">
    <location>
        <begin position="271"/>
        <end position="291"/>
    </location>
</feature>
<dbReference type="PANTHER" id="PTHR35394">
    <property type="entry name" value="DUF3176 DOMAIN-CONTAINING PROTEIN"/>
    <property type="match status" value="1"/>
</dbReference>
<dbReference type="EMBL" id="JAJVDC020000131">
    <property type="protein sequence ID" value="KAL1622667.1"/>
    <property type="molecule type" value="Genomic_DNA"/>
</dbReference>
<proteinExistence type="predicted"/>
<evidence type="ECO:0000313" key="4">
    <source>
        <dbReference type="Proteomes" id="UP001521116"/>
    </source>
</evidence>
<comment type="caution">
    <text evidence="3">The sequence shown here is derived from an EMBL/GenBank/DDBJ whole genome shotgun (WGS) entry which is preliminary data.</text>
</comment>
<dbReference type="Gene3D" id="2.60.40.640">
    <property type="match status" value="1"/>
</dbReference>
<name>A0ABR3SK54_9PEZI</name>
<dbReference type="InterPro" id="IPR014752">
    <property type="entry name" value="Arrestin-like_C"/>
</dbReference>
<evidence type="ECO:0000313" key="3">
    <source>
        <dbReference type="EMBL" id="KAL1622667.1"/>
    </source>
</evidence>
<organism evidence="3 4">
    <name type="scientific">Neofusicoccum ribis</name>
    <dbReference type="NCBI Taxonomy" id="45134"/>
    <lineage>
        <taxon>Eukaryota</taxon>
        <taxon>Fungi</taxon>
        <taxon>Dikarya</taxon>
        <taxon>Ascomycota</taxon>
        <taxon>Pezizomycotina</taxon>
        <taxon>Dothideomycetes</taxon>
        <taxon>Dothideomycetes incertae sedis</taxon>
        <taxon>Botryosphaeriales</taxon>
        <taxon>Botryosphaeriaceae</taxon>
        <taxon>Neofusicoccum</taxon>
    </lineage>
</organism>
<keyword evidence="4" id="KW-1185">Reference proteome</keyword>
<reference evidence="3 4" key="1">
    <citation type="submission" date="2024-02" db="EMBL/GenBank/DDBJ databases">
        <title>De novo assembly and annotation of 12 fungi associated with fruit tree decline syndrome in Ontario, Canada.</title>
        <authorList>
            <person name="Sulman M."/>
            <person name="Ellouze W."/>
            <person name="Ilyukhin E."/>
        </authorList>
    </citation>
    <scope>NUCLEOTIDE SEQUENCE [LARGE SCALE GENOMIC DNA]</scope>
    <source>
        <strain evidence="3 4">M1-105</strain>
    </source>
</reference>
<sequence>MCHSCTDISDTVSVNNTVPKNYTLESGAWVGREVLASTVRANYSDELFAFDALMLNYADNCNTATEEKSSDCSPENPFAVSCSLRPCLQTYGANVTESVYSETLISSEDLPYVIDNGYYWILATNRTLDTGVWRDCNATSSPTSSNDVGVGPNGTLWSTEEGTEANIYYPDSCIWVLNYTSAMPLREFLDNMIHGDALQYYAVPTAITGDLWLQNLYRNGTANMSTTDAFMEGLTISMTENIRTRGETSSTGYATGTPLASKTCIRVRWEWFALPIALWLLTVGFLMVLLLKSAFQSDSRLWWQKGTWKSSILVPLFHGFDSNTHEKLRSPVEVPTDAAAPAVSGQEMQNIARNMRVQLCSGESGLKFVQASAGGAEVKNLDQAGFTSDENSAQRGSLLVPDSDVSMASRGSHISTFLLSKMSFISNLFNTSTMHLAINLTSEGSCLSHQVYSTGDKIAGELAVTPNDDVHVDDLDISLIGYTQTRLDSFGPSPTMSLPSITEKRFLHLEQPTEKSLSGMILKADRPHSFPFNFTVPEQLLPSSCPPCNSNDRLLLPPTMGGGQHWEQDGEVLDDPTPSMVKVSYKITAKLVYSKQYGISDLSSSSHKVCIVPEFPEAPPLFLRDASEYRLRQEKAFSRGFLKGSSGSLVMEAQQPSALKGGLRMKWSPASTSLVLRFDPAAEDCLPPPLEDVKRKIQATTVFRGGQMEDPIFGQLARATQRSYSEAIHLPSLHVSGARWQKHGASWAHEQLHGGGRPDVVAPSSAYSGGAYYLLKLSIPIEYPAGKALVPTFNSCLVSRTYRLDLTLTFSSLSSLTVRVPLQLCT</sequence>
<evidence type="ECO:0000259" key="2">
    <source>
        <dbReference type="Pfam" id="PF00339"/>
    </source>
</evidence>
<dbReference type="InterPro" id="IPR011021">
    <property type="entry name" value="Arrestin-like_N"/>
</dbReference>
<keyword evidence="1" id="KW-0472">Membrane</keyword>
<dbReference type="Pfam" id="PF00339">
    <property type="entry name" value="Arrestin_N"/>
    <property type="match status" value="1"/>
</dbReference>
<accession>A0ABR3SK54</accession>
<feature type="domain" description="Arrestin-like N-terminal" evidence="2">
    <location>
        <begin position="448"/>
        <end position="545"/>
    </location>
</feature>
<dbReference type="PANTHER" id="PTHR35394:SF5">
    <property type="entry name" value="DUF3176 DOMAIN-CONTAINING PROTEIN"/>
    <property type="match status" value="1"/>
</dbReference>
<keyword evidence="1" id="KW-0812">Transmembrane</keyword>
<evidence type="ECO:0000256" key="1">
    <source>
        <dbReference type="SAM" id="Phobius"/>
    </source>
</evidence>
<gene>
    <name evidence="3" type="ORF">SLS56_008649</name>
</gene>
<dbReference type="Proteomes" id="UP001521116">
    <property type="component" value="Unassembled WGS sequence"/>
</dbReference>